<reference evidence="1" key="1">
    <citation type="submission" date="2020-06" db="EMBL/GenBank/DDBJ databases">
        <title>WGS assembly of Ceratodon purpureus strain R40.</title>
        <authorList>
            <person name="Carey S.B."/>
            <person name="Jenkins J."/>
            <person name="Shu S."/>
            <person name="Lovell J.T."/>
            <person name="Sreedasyam A."/>
            <person name="Maumus F."/>
            <person name="Tiley G.P."/>
            <person name="Fernandez-Pozo N."/>
            <person name="Barry K."/>
            <person name="Chen C."/>
            <person name="Wang M."/>
            <person name="Lipzen A."/>
            <person name="Daum C."/>
            <person name="Saski C.A."/>
            <person name="Payton A.C."/>
            <person name="Mcbreen J.C."/>
            <person name="Conrad R.E."/>
            <person name="Kollar L.M."/>
            <person name="Olsson S."/>
            <person name="Huttunen S."/>
            <person name="Landis J.B."/>
            <person name="Wickett N.J."/>
            <person name="Johnson M.G."/>
            <person name="Rensing S.A."/>
            <person name="Grimwood J."/>
            <person name="Schmutz J."/>
            <person name="Mcdaniel S.F."/>
        </authorList>
    </citation>
    <scope>NUCLEOTIDE SEQUENCE</scope>
    <source>
        <strain evidence="1">R40</strain>
    </source>
</reference>
<dbReference type="Proteomes" id="UP000822688">
    <property type="component" value="Chromosome 2"/>
</dbReference>
<comment type="caution">
    <text evidence="1">The sequence shown here is derived from an EMBL/GenBank/DDBJ whole genome shotgun (WGS) entry which is preliminary data.</text>
</comment>
<dbReference type="EMBL" id="CM026422">
    <property type="protein sequence ID" value="KAG0586258.1"/>
    <property type="molecule type" value="Genomic_DNA"/>
</dbReference>
<dbReference type="AlphaFoldDB" id="A0A8T0IUB3"/>
<dbReference type="PROSITE" id="PS51257">
    <property type="entry name" value="PROKAR_LIPOPROTEIN"/>
    <property type="match status" value="1"/>
</dbReference>
<evidence type="ECO:0000313" key="2">
    <source>
        <dbReference type="Proteomes" id="UP000822688"/>
    </source>
</evidence>
<gene>
    <name evidence="1" type="ORF">KC19_2G076400</name>
</gene>
<evidence type="ECO:0000313" key="1">
    <source>
        <dbReference type="EMBL" id="KAG0586258.1"/>
    </source>
</evidence>
<name>A0A8T0IUB3_CERPU</name>
<protein>
    <submittedName>
        <fullName evidence="1">Uncharacterized protein</fullName>
    </submittedName>
</protein>
<sequence>MALRSSPPYFVVICSCSPTPPPTSSHFHHLHRESTFPVPATPKDDTGLTDHIQCPRNGTHSDISPLCPSPRLSNLKVPKPTEQRKKGTASRLPAVPASEWVCNILSCQAQISVFLGS</sequence>
<keyword evidence="2" id="KW-1185">Reference proteome</keyword>
<accession>A0A8T0IUB3</accession>
<proteinExistence type="predicted"/>
<organism evidence="1 2">
    <name type="scientific">Ceratodon purpureus</name>
    <name type="common">Fire moss</name>
    <name type="synonym">Dicranum purpureum</name>
    <dbReference type="NCBI Taxonomy" id="3225"/>
    <lineage>
        <taxon>Eukaryota</taxon>
        <taxon>Viridiplantae</taxon>
        <taxon>Streptophyta</taxon>
        <taxon>Embryophyta</taxon>
        <taxon>Bryophyta</taxon>
        <taxon>Bryophytina</taxon>
        <taxon>Bryopsida</taxon>
        <taxon>Dicranidae</taxon>
        <taxon>Pseudoditrichales</taxon>
        <taxon>Ditrichaceae</taxon>
        <taxon>Ceratodon</taxon>
    </lineage>
</organism>